<dbReference type="InterPro" id="IPR018800">
    <property type="entry name" value="PRCC"/>
</dbReference>
<evidence type="ECO:0000313" key="2">
    <source>
        <dbReference type="EMBL" id="BAN64620.1"/>
    </source>
</evidence>
<dbReference type="VEuPathDB" id="PiroplasmaDB:BBOV_II006400"/>
<reference evidence="2" key="1">
    <citation type="journal article" date="2014" name="BMC Genomics">
        <title>The Babesia bovis gene and promoter model: an update from full-length EST analysis.</title>
        <authorList>
            <person name="Yamagishi J."/>
            <person name="Wakaguri H."/>
            <person name="Yokoyama N."/>
            <person name="Yamashita R."/>
            <person name="Suzuki Y."/>
            <person name="Xuan X."/>
            <person name="Igarashi I."/>
        </authorList>
    </citation>
    <scope>NUCLEOTIDE SEQUENCE</scope>
    <source>
        <strain evidence="2">Texas</strain>
    </source>
</reference>
<evidence type="ECO:0000256" key="1">
    <source>
        <dbReference type="SAM" id="MobiDB-lite"/>
    </source>
</evidence>
<protein>
    <submittedName>
        <fullName evidence="2">Uncharacterized protein</fullName>
    </submittedName>
</protein>
<accession>S6C841</accession>
<feature type="region of interest" description="Disordered" evidence="1">
    <location>
        <begin position="95"/>
        <end position="117"/>
    </location>
</feature>
<organism evidence="2">
    <name type="scientific">Babesia bovis</name>
    <dbReference type="NCBI Taxonomy" id="5865"/>
    <lineage>
        <taxon>Eukaryota</taxon>
        <taxon>Sar</taxon>
        <taxon>Alveolata</taxon>
        <taxon>Apicomplexa</taxon>
        <taxon>Aconoidasida</taxon>
        <taxon>Piroplasmida</taxon>
        <taxon>Babesiidae</taxon>
        <taxon>Babesia</taxon>
    </lineage>
</organism>
<sequence>MDWIQSALNQSDSSDEEDVESSLVAPESANPVQLNRDVNLETSNDDIQTDRGSVSTESANTLPGGPMFTIATATRKVDDFTKAEHIKINLPTDDLLQQSEQTPISQTNASKTTNHAPPKIITANDLEATSSLVEDTETNIQEPEITTSMDTLEIMQRFNMMHSDSKVKAPKRGDWFGGNIKITEIHADDLRMGSTEKNARYSTSKAALLEGRTAFKAPTRQLETDDGHVLTSNVLRKTSKRKHQISWLAADAQERELELLERTAQARKNKHETQMKYGW</sequence>
<feature type="compositionally biased region" description="Polar residues" evidence="1">
    <location>
        <begin position="40"/>
        <end position="61"/>
    </location>
</feature>
<feature type="compositionally biased region" description="Polar residues" evidence="1">
    <location>
        <begin position="1"/>
        <end position="10"/>
    </location>
</feature>
<proteinExistence type="evidence at transcript level"/>
<dbReference type="AlphaFoldDB" id="S6C841"/>
<dbReference type="EMBL" id="AK440826">
    <property type="protein sequence ID" value="BAN64620.1"/>
    <property type="molecule type" value="mRNA"/>
</dbReference>
<dbReference type="GO" id="GO:0005634">
    <property type="term" value="C:nucleus"/>
    <property type="evidence" value="ECO:0007669"/>
    <property type="project" value="TreeGrafter"/>
</dbReference>
<gene>
    <name evidence="2" type="primary">BBOV_II006400</name>
</gene>
<dbReference type="Pfam" id="PF10253">
    <property type="entry name" value="PRCC"/>
    <property type="match status" value="1"/>
</dbReference>
<feature type="region of interest" description="Disordered" evidence="1">
    <location>
        <begin position="1"/>
        <end position="67"/>
    </location>
</feature>
<dbReference type="PANTHER" id="PTHR13621">
    <property type="entry name" value="PROLINE-RICH PROTEIN PRCC"/>
    <property type="match status" value="1"/>
</dbReference>
<feature type="compositionally biased region" description="Polar residues" evidence="1">
    <location>
        <begin position="95"/>
        <end position="115"/>
    </location>
</feature>
<name>S6C841_BABBO</name>
<dbReference type="PANTHER" id="PTHR13621:SF2">
    <property type="entry name" value="PROLINE-RICH PROTEIN PRCC"/>
    <property type="match status" value="1"/>
</dbReference>